<proteinExistence type="predicted"/>
<comment type="caution">
    <text evidence="2">The sequence shown here is derived from an EMBL/GenBank/DDBJ whole genome shotgun (WGS) entry which is preliminary data.</text>
</comment>
<feature type="region of interest" description="Disordered" evidence="1">
    <location>
        <begin position="1"/>
        <end position="34"/>
    </location>
</feature>
<evidence type="ECO:0000313" key="3">
    <source>
        <dbReference type="Proteomes" id="UP001445076"/>
    </source>
</evidence>
<dbReference type="AlphaFoldDB" id="A0AAW0Y4G1"/>
<dbReference type="EMBL" id="JARKIK010000005">
    <property type="protein sequence ID" value="KAK8751736.1"/>
    <property type="molecule type" value="Genomic_DNA"/>
</dbReference>
<keyword evidence="3" id="KW-1185">Reference proteome</keyword>
<protein>
    <submittedName>
        <fullName evidence="2">Uncharacterized protein</fullName>
    </submittedName>
</protein>
<accession>A0AAW0Y4G1</accession>
<name>A0AAW0Y4G1_CHEQU</name>
<feature type="compositionally biased region" description="Basic and acidic residues" evidence="1">
    <location>
        <begin position="1"/>
        <end position="17"/>
    </location>
</feature>
<dbReference type="Proteomes" id="UP001445076">
    <property type="component" value="Unassembled WGS sequence"/>
</dbReference>
<sequence>MENRKPSDDPDAQKFKECGGAGSDNPSKISEFSGKFSAKSTGANHLAGINNTEDVKSGQSLNHKNEMDQTDLISCRHVWKENTLEFEVRYMSNELSKYNEDEEWYDGNGAEEVKLDLPDPFDSWWDELEIESP</sequence>
<evidence type="ECO:0000313" key="2">
    <source>
        <dbReference type="EMBL" id="KAK8751738.1"/>
    </source>
</evidence>
<reference evidence="2 3" key="1">
    <citation type="journal article" date="2024" name="BMC Genomics">
        <title>Genome assembly of redclaw crayfish (Cherax quadricarinatus) provides insights into its immune adaptation and hypoxia tolerance.</title>
        <authorList>
            <person name="Liu Z."/>
            <person name="Zheng J."/>
            <person name="Li H."/>
            <person name="Fang K."/>
            <person name="Wang S."/>
            <person name="He J."/>
            <person name="Zhou D."/>
            <person name="Weng S."/>
            <person name="Chi M."/>
            <person name="Gu Z."/>
            <person name="He J."/>
            <person name="Li F."/>
            <person name="Wang M."/>
        </authorList>
    </citation>
    <scope>NUCLEOTIDE SEQUENCE [LARGE SCALE GENOMIC DNA]</scope>
    <source>
        <strain evidence="2">ZL_2023a</strain>
    </source>
</reference>
<organism evidence="2 3">
    <name type="scientific">Cherax quadricarinatus</name>
    <name type="common">Australian red claw crayfish</name>
    <dbReference type="NCBI Taxonomy" id="27406"/>
    <lineage>
        <taxon>Eukaryota</taxon>
        <taxon>Metazoa</taxon>
        <taxon>Ecdysozoa</taxon>
        <taxon>Arthropoda</taxon>
        <taxon>Crustacea</taxon>
        <taxon>Multicrustacea</taxon>
        <taxon>Malacostraca</taxon>
        <taxon>Eumalacostraca</taxon>
        <taxon>Eucarida</taxon>
        <taxon>Decapoda</taxon>
        <taxon>Pleocyemata</taxon>
        <taxon>Astacidea</taxon>
        <taxon>Parastacoidea</taxon>
        <taxon>Parastacidae</taxon>
        <taxon>Cherax</taxon>
    </lineage>
</organism>
<gene>
    <name evidence="2" type="ORF">OTU49_010021</name>
</gene>
<dbReference type="EMBL" id="JARKIK010000005">
    <property type="protein sequence ID" value="KAK8751738.1"/>
    <property type="molecule type" value="Genomic_DNA"/>
</dbReference>
<reference evidence="2" key="2">
    <citation type="submission" date="2024-01" db="EMBL/GenBank/DDBJ databases">
        <authorList>
            <person name="He J."/>
            <person name="Wang M."/>
            <person name="Zheng J."/>
            <person name="Liu Z."/>
        </authorList>
    </citation>
    <scope>NUCLEOTIDE SEQUENCE</scope>
    <source>
        <strain evidence="2">ZL_2023a</strain>
        <tissue evidence="2">Muscle</tissue>
    </source>
</reference>
<evidence type="ECO:0000256" key="1">
    <source>
        <dbReference type="SAM" id="MobiDB-lite"/>
    </source>
</evidence>